<feature type="modified residue" description="4-aspartylphosphate" evidence="1">
    <location>
        <position position="63"/>
    </location>
</feature>
<evidence type="ECO:0000313" key="3">
    <source>
        <dbReference type="EMBL" id="MBD0777301.1"/>
    </source>
</evidence>
<dbReference type="Gene3D" id="3.40.50.2300">
    <property type="match status" value="1"/>
</dbReference>
<accession>A0ABR7V0R6</accession>
<dbReference type="SUPFAM" id="SSF52172">
    <property type="entry name" value="CheY-like"/>
    <property type="match status" value="1"/>
</dbReference>
<name>A0ABR7V0R6_9FLAO</name>
<dbReference type="InterPro" id="IPR001789">
    <property type="entry name" value="Sig_transdc_resp-reg_receiver"/>
</dbReference>
<feature type="domain" description="Response regulatory" evidence="2">
    <location>
        <begin position="6"/>
        <end position="133"/>
    </location>
</feature>
<dbReference type="RefSeq" id="WP_188242824.1">
    <property type="nucleotide sequence ID" value="NZ_JABTCF010000002.1"/>
</dbReference>
<protein>
    <submittedName>
        <fullName evidence="3">Response regulator</fullName>
    </submittedName>
</protein>
<keyword evidence="4" id="KW-1185">Reference proteome</keyword>
<keyword evidence="1" id="KW-0597">Phosphoprotein</keyword>
<dbReference type="Pfam" id="PF00072">
    <property type="entry name" value="Response_reg"/>
    <property type="match status" value="1"/>
</dbReference>
<evidence type="ECO:0000259" key="2">
    <source>
        <dbReference type="PROSITE" id="PS50110"/>
    </source>
</evidence>
<gene>
    <name evidence="3" type="ORF">HPE56_05800</name>
</gene>
<evidence type="ECO:0000313" key="4">
    <source>
        <dbReference type="Proteomes" id="UP001166021"/>
    </source>
</evidence>
<dbReference type="PANTHER" id="PTHR44520">
    <property type="entry name" value="RESPONSE REGULATOR RCP1-RELATED"/>
    <property type="match status" value="1"/>
</dbReference>
<reference evidence="3" key="1">
    <citation type="submission" date="2020-05" db="EMBL/GenBank/DDBJ databases">
        <title>The draft genome sequence of Maribacter sp. ANRC-HE7.</title>
        <authorList>
            <person name="Mu L."/>
        </authorList>
    </citation>
    <scope>NUCLEOTIDE SEQUENCE</scope>
    <source>
        <strain evidence="3">ANRC-HE7</strain>
    </source>
</reference>
<dbReference type="PANTHER" id="PTHR44520:SF2">
    <property type="entry name" value="RESPONSE REGULATOR RCP1"/>
    <property type="match status" value="1"/>
</dbReference>
<dbReference type="SMART" id="SM00448">
    <property type="entry name" value="REC"/>
    <property type="match status" value="1"/>
</dbReference>
<organism evidence="3 4">
    <name type="scientific">Maribacter aquimaris</name>
    <dbReference type="NCBI Taxonomy" id="2737171"/>
    <lineage>
        <taxon>Bacteria</taxon>
        <taxon>Pseudomonadati</taxon>
        <taxon>Bacteroidota</taxon>
        <taxon>Flavobacteriia</taxon>
        <taxon>Flavobacteriales</taxon>
        <taxon>Flavobacteriaceae</taxon>
        <taxon>Maribacter</taxon>
    </lineage>
</organism>
<dbReference type="EMBL" id="JABTCF010000002">
    <property type="protein sequence ID" value="MBD0777301.1"/>
    <property type="molecule type" value="Genomic_DNA"/>
</dbReference>
<sequence>MNKKFNFCIVDDDDIYQFTIKKTIKHFDLAKNIVSFNDGEEALNFILENLNEDKELPDVILLDINMPIMDGFQFMEEYVKIKPKMGKNITIYMVSSSIDDADIEKTKRISEISDYIVKPIQETQLKSIIEKLHNVENME</sequence>
<dbReference type="Proteomes" id="UP001166021">
    <property type="component" value="Unassembled WGS sequence"/>
</dbReference>
<evidence type="ECO:0000256" key="1">
    <source>
        <dbReference type="PROSITE-ProRule" id="PRU00169"/>
    </source>
</evidence>
<dbReference type="InterPro" id="IPR052893">
    <property type="entry name" value="TCS_response_regulator"/>
</dbReference>
<dbReference type="PROSITE" id="PS50110">
    <property type="entry name" value="RESPONSE_REGULATORY"/>
    <property type="match status" value="1"/>
</dbReference>
<proteinExistence type="predicted"/>
<comment type="caution">
    <text evidence="3">The sequence shown here is derived from an EMBL/GenBank/DDBJ whole genome shotgun (WGS) entry which is preliminary data.</text>
</comment>
<dbReference type="InterPro" id="IPR011006">
    <property type="entry name" value="CheY-like_superfamily"/>
</dbReference>